<dbReference type="AlphaFoldDB" id="A0A8J2WQ07"/>
<protein>
    <submittedName>
        <fullName evidence="2">Uncharacterized protein</fullName>
    </submittedName>
</protein>
<evidence type="ECO:0000313" key="2">
    <source>
        <dbReference type="EMBL" id="CAH0375810.1"/>
    </source>
</evidence>
<feature type="transmembrane region" description="Helical" evidence="1">
    <location>
        <begin position="172"/>
        <end position="192"/>
    </location>
</feature>
<keyword evidence="1" id="KW-1133">Transmembrane helix</keyword>
<accession>A0A8J2WQ07</accession>
<proteinExistence type="predicted"/>
<evidence type="ECO:0000256" key="1">
    <source>
        <dbReference type="SAM" id="Phobius"/>
    </source>
</evidence>
<gene>
    <name evidence="2" type="ORF">PECAL_5P03570</name>
</gene>
<keyword evidence="3" id="KW-1185">Reference proteome</keyword>
<evidence type="ECO:0000313" key="3">
    <source>
        <dbReference type="Proteomes" id="UP000789595"/>
    </source>
</evidence>
<feature type="non-terminal residue" evidence="2">
    <location>
        <position position="1"/>
    </location>
</feature>
<comment type="caution">
    <text evidence="2">The sequence shown here is derived from an EMBL/GenBank/DDBJ whole genome shotgun (WGS) entry which is preliminary data.</text>
</comment>
<sequence length="222" mass="23703">NRKLYLYIDRETSFLTMYSLLGSLNNHGRRMTRSACGSSRHSAGAAGSRRQSFLKRRTLFLYASPTTVSGAFTPSSRRVVARATLAIVLWRCAWPDARRRAASMASASSGASGGGCVEARAPIHMSFVVNGASGAARRATKFVRSANAAAGVAWDSSVSVTRAVARRFGRCMLLRAHTLCIGPFFLQFLPAIGSSDSLGLVTASVLFAITFALSKQGQSVDD</sequence>
<keyword evidence="1" id="KW-0812">Transmembrane</keyword>
<feature type="non-terminal residue" evidence="2">
    <location>
        <position position="222"/>
    </location>
</feature>
<keyword evidence="1" id="KW-0472">Membrane</keyword>
<dbReference type="Proteomes" id="UP000789595">
    <property type="component" value="Unassembled WGS sequence"/>
</dbReference>
<reference evidence="2" key="1">
    <citation type="submission" date="2021-11" db="EMBL/GenBank/DDBJ databases">
        <authorList>
            <consortium name="Genoscope - CEA"/>
            <person name="William W."/>
        </authorList>
    </citation>
    <scope>NUCLEOTIDE SEQUENCE</scope>
</reference>
<dbReference type="EMBL" id="CAKKNE010000005">
    <property type="protein sequence ID" value="CAH0375810.1"/>
    <property type="molecule type" value="Genomic_DNA"/>
</dbReference>
<organism evidence="2 3">
    <name type="scientific">Pelagomonas calceolata</name>
    <dbReference type="NCBI Taxonomy" id="35677"/>
    <lineage>
        <taxon>Eukaryota</taxon>
        <taxon>Sar</taxon>
        <taxon>Stramenopiles</taxon>
        <taxon>Ochrophyta</taxon>
        <taxon>Pelagophyceae</taxon>
        <taxon>Pelagomonadales</taxon>
        <taxon>Pelagomonadaceae</taxon>
        <taxon>Pelagomonas</taxon>
    </lineage>
</organism>
<feature type="transmembrane region" description="Helical" evidence="1">
    <location>
        <begin position="198"/>
        <end position="214"/>
    </location>
</feature>
<name>A0A8J2WQ07_9STRA</name>